<accession>A0A835YSN7</accession>
<feature type="region of interest" description="Disordered" evidence="1">
    <location>
        <begin position="1"/>
        <end position="28"/>
    </location>
</feature>
<evidence type="ECO:0000256" key="1">
    <source>
        <dbReference type="SAM" id="MobiDB-lite"/>
    </source>
</evidence>
<sequence>MPTQIYDSHACTHTHDNPPTRSAPRGDRRPRLLVAVADTGNARVQLALYAPRHGALYHCDLTHSNTIGVHDGPPLGVAFSAEGDLAVTTGSALLFYARLSGGWHLLHRVAAATLVTRGVRDDDAITSSHDASTAAAGTCVSVAFAQLRPDSQPAKRTSAAAAVRSSVAPAAGSVIALMGDGRVVILPGPRPGSCGAQLGRLHRDTVMHALTFLSYRDAQPLRQVDRTMRGLFEAARAAWRLWPLTRERQAEMHKHFFLWARRPDNSRCAPPTAVVRPPVLMAESGQAQRRSVGRATSLQHSQKDFNLASPVLCTTFAIIPETTDFVECELRRRLVSHVMQVHTVQAPSLSLEQFTEHMRIVEEHCFGLAHWRAHLQRMHRAVEATTMAASNAQTAAPLHSSVTAAEAAALANALASAEGATAGSSDGGVHMLGDDHPALVYNAMFNQQLQLIEEAMDALF</sequence>
<keyword evidence="3" id="KW-1185">Reference proteome</keyword>
<evidence type="ECO:0000313" key="3">
    <source>
        <dbReference type="Proteomes" id="UP000664859"/>
    </source>
</evidence>
<name>A0A835YSN7_9STRA</name>
<protein>
    <submittedName>
        <fullName evidence="2">Uncharacterized protein</fullName>
    </submittedName>
</protein>
<evidence type="ECO:0000313" key="2">
    <source>
        <dbReference type="EMBL" id="KAG5180856.1"/>
    </source>
</evidence>
<comment type="caution">
    <text evidence="2">The sequence shown here is derived from an EMBL/GenBank/DDBJ whole genome shotgun (WGS) entry which is preliminary data.</text>
</comment>
<dbReference type="EMBL" id="JAFCMP010000357">
    <property type="protein sequence ID" value="KAG5180856.1"/>
    <property type="molecule type" value="Genomic_DNA"/>
</dbReference>
<reference evidence="2" key="1">
    <citation type="submission" date="2021-02" db="EMBL/GenBank/DDBJ databases">
        <title>First Annotated Genome of the Yellow-green Alga Tribonema minus.</title>
        <authorList>
            <person name="Mahan K.M."/>
        </authorList>
    </citation>
    <scope>NUCLEOTIDE SEQUENCE</scope>
    <source>
        <strain evidence="2">UTEX B ZZ1240</strain>
    </source>
</reference>
<dbReference type="Proteomes" id="UP000664859">
    <property type="component" value="Unassembled WGS sequence"/>
</dbReference>
<feature type="compositionally biased region" description="Basic and acidic residues" evidence="1">
    <location>
        <begin position="13"/>
        <end position="28"/>
    </location>
</feature>
<organism evidence="2 3">
    <name type="scientific">Tribonema minus</name>
    <dbReference type="NCBI Taxonomy" id="303371"/>
    <lineage>
        <taxon>Eukaryota</taxon>
        <taxon>Sar</taxon>
        <taxon>Stramenopiles</taxon>
        <taxon>Ochrophyta</taxon>
        <taxon>PX clade</taxon>
        <taxon>Xanthophyceae</taxon>
        <taxon>Tribonematales</taxon>
        <taxon>Tribonemataceae</taxon>
        <taxon>Tribonema</taxon>
    </lineage>
</organism>
<proteinExistence type="predicted"/>
<gene>
    <name evidence="2" type="ORF">JKP88DRAFT_263800</name>
</gene>
<dbReference type="AlphaFoldDB" id="A0A835YSN7"/>